<protein>
    <recommendedName>
        <fullName evidence="2">Alkaline phosphatase family protein</fullName>
    </recommendedName>
</protein>
<organism evidence="1">
    <name type="scientific">hydrothermal vent metagenome</name>
    <dbReference type="NCBI Taxonomy" id="652676"/>
    <lineage>
        <taxon>unclassified sequences</taxon>
        <taxon>metagenomes</taxon>
        <taxon>ecological metagenomes</taxon>
    </lineage>
</organism>
<dbReference type="Gene3D" id="3.40.720.10">
    <property type="entry name" value="Alkaline Phosphatase, subunit A"/>
    <property type="match status" value="1"/>
</dbReference>
<dbReference type="InterPro" id="IPR002591">
    <property type="entry name" value="Phosphodiest/P_Trfase"/>
</dbReference>
<dbReference type="InterPro" id="IPR017850">
    <property type="entry name" value="Alkaline_phosphatase_core_sf"/>
</dbReference>
<dbReference type="EMBL" id="UOGD01000437">
    <property type="protein sequence ID" value="VAX29099.1"/>
    <property type="molecule type" value="Genomic_DNA"/>
</dbReference>
<sequence>MKKAIFLSFIWLISFYFNYYGQNVTKQNNEKPITIVLIMDGLRPDAITPEVMPNLYQLQKDGVNFTNSHSAIPTVTRVNSASLASGCYPGTHGIMSNSIYIKEFNPTSSISTWNYKNLVGIDSLTKGNLLSVRSIGEILHRNNVKYAAISSGSPGSAFLLNHHVKQTGGYLISSEIDNGDHPAIPTKIGNEILKQFGKPPTKKEDRTFNTSVDWTENVLLNYVLPTLEPKVIFNWFTEPDHSQHKFGTGSKEYIETLRNNDKYVGLIIEKLKDLGLYENANIIVTSDHGMNTDVNSINIEETFRRSGISPEDFVIASSGESILLYVKDHDQNMIKKMVELLQSKDWIGAIFTEFSTDKKSKDDPVDPYGFVDGTFSLDLIHADHPERKPDIFFNFNWTSDENEYGVHGTSFVITKGKAGKLKEKGGHGNISPACVNNTL</sequence>
<dbReference type="PANTHER" id="PTHR10151:SF120">
    <property type="entry name" value="BIS(5'-ADENOSYL)-TRIPHOSPHATASE"/>
    <property type="match status" value="1"/>
</dbReference>
<proteinExistence type="predicted"/>
<gene>
    <name evidence="1" type="ORF">MNBD_IGNAVI01-1540</name>
</gene>
<dbReference type="AlphaFoldDB" id="A0A3B1CFV4"/>
<dbReference type="Pfam" id="PF01663">
    <property type="entry name" value="Phosphodiest"/>
    <property type="match status" value="1"/>
</dbReference>
<dbReference type="PANTHER" id="PTHR10151">
    <property type="entry name" value="ECTONUCLEOTIDE PYROPHOSPHATASE/PHOSPHODIESTERASE"/>
    <property type="match status" value="1"/>
</dbReference>
<reference evidence="1" key="1">
    <citation type="submission" date="2018-06" db="EMBL/GenBank/DDBJ databases">
        <authorList>
            <person name="Zhirakovskaya E."/>
        </authorList>
    </citation>
    <scope>NUCLEOTIDE SEQUENCE</scope>
</reference>
<dbReference type="SUPFAM" id="SSF53649">
    <property type="entry name" value="Alkaline phosphatase-like"/>
    <property type="match status" value="1"/>
</dbReference>
<feature type="non-terminal residue" evidence="1">
    <location>
        <position position="439"/>
    </location>
</feature>
<name>A0A3B1CFV4_9ZZZZ</name>
<dbReference type="GO" id="GO:0016787">
    <property type="term" value="F:hydrolase activity"/>
    <property type="evidence" value="ECO:0007669"/>
    <property type="project" value="UniProtKB-ARBA"/>
</dbReference>
<accession>A0A3B1CFV4</accession>
<evidence type="ECO:0008006" key="2">
    <source>
        <dbReference type="Google" id="ProtNLM"/>
    </source>
</evidence>
<evidence type="ECO:0000313" key="1">
    <source>
        <dbReference type="EMBL" id="VAX29099.1"/>
    </source>
</evidence>